<dbReference type="SUPFAM" id="SSF63380">
    <property type="entry name" value="Riboflavin synthase domain-like"/>
    <property type="match status" value="1"/>
</dbReference>
<keyword evidence="9" id="KW-1185">Reference proteome</keyword>
<dbReference type="Pfam" id="PF00175">
    <property type="entry name" value="NAD_binding_1"/>
    <property type="match status" value="1"/>
</dbReference>
<evidence type="ECO:0000256" key="2">
    <source>
        <dbReference type="ARBA" id="ARBA00022630"/>
    </source>
</evidence>
<dbReference type="PANTHER" id="PTHR46168:SF9">
    <property type="entry name" value="ARMADILLO REPEAT ONLY 2"/>
    <property type="match status" value="1"/>
</dbReference>
<dbReference type="InterPro" id="IPR036537">
    <property type="entry name" value="Adaptor_Cbl_N_dom_sf"/>
</dbReference>
<dbReference type="Gene3D" id="2.40.30.10">
    <property type="entry name" value="Translation factors"/>
    <property type="match status" value="1"/>
</dbReference>
<dbReference type="Gene3D" id="1.20.930.20">
    <property type="entry name" value="Adaptor protein Cbl, N-terminal domain"/>
    <property type="match status" value="1"/>
</dbReference>
<name>A0ABQ7X484_BRANA</name>
<dbReference type="InterPro" id="IPR001709">
    <property type="entry name" value="Flavoprot_Pyr_Nucl_cyt_Rdtase"/>
</dbReference>
<protein>
    <recommendedName>
        <fullName evidence="6">FAD-binding FR-type domain-containing protein</fullName>
    </recommendedName>
</protein>
<dbReference type="Proteomes" id="UP000824890">
    <property type="component" value="Unassembled WGS sequence"/>
</dbReference>
<evidence type="ECO:0000313" key="7">
    <source>
        <dbReference type="EMBL" id="KAH0833775.1"/>
    </source>
</evidence>
<accession>A0ABQ7X484</accession>
<dbReference type="InterPro" id="IPR039261">
    <property type="entry name" value="FNR_nucleotide-bd"/>
</dbReference>
<proteinExistence type="predicted"/>
<comment type="caution">
    <text evidence="8">The sequence shown here is derived from an EMBL/GenBank/DDBJ whole genome shotgun (WGS) entry which is preliminary data.</text>
</comment>
<dbReference type="InterPro" id="IPR017927">
    <property type="entry name" value="FAD-bd_FR_type"/>
</dbReference>
<evidence type="ECO:0000256" key="5">
    <source>
        <dbReference type="SAM" id="Coils"/>
    </source>
</evidence>
<dbReference type="SUPFAM" id="SSF52343">
    <property type="entry name" value="Ferredoxin reductase-like, C-terminal NADP-linked domain"/>
    <property type="match status" value="1"/>
</dbReference>
<dbReference type="SMART" id="SM00185">
    <property type="entry name" value="ARM"/>
    <property type="match status" value="5"/>
</dbReference>
<sequence>MADIVKQILAKPIQLSDQVVKAADEASSFKQECAEVKAKTEKLAGLLRQAARASSDLYERPTRRIIDDTEQMLDKAFSLVLKCRGNGIMKRVFTIIPAAAFRKMSAQLENSISDVSWLLRVSAPAEDRGDAGYLGLPPIAANEPILCLIWEQIALLHTGSLEDRSDAAASLVSLARDNDRYTKLIIEEGGVGPLLKLLKEGKPEGQENAARALGLLGRDPESVEHMIHGGACSVFGKVLKEGPMKVQAVVAWATSELVSNHPKCQDMFAQHNAIRLLVGHLAFETVQEHSKYAIVNNKATSIHHALVLAKENPLSKAVDDDHTSIPHPTGKQMPNQMHSVVVNSMANPPKKSTTLHSKAAGAVVKPPCNLHQHQNSTSKTRELEDSATKSQMKAMAARALWKLAKGNSTICKSITESRALLCFAVLIDKGNEEVRYNSAMALMEITAVAEQDADLRRSAFKPNSPACKAVVDQVLKIIEIADSELLIPCMRTIGNLARTFRATESRMIGPLVKLLDEREPEVTGEAAVALTKFACTENYLHKDHSRSIIEAGGGKHLVQLAYFGESGVQIPALELLCYIALNVPDSEQLAKDEVLAVLEWASKQSWVTQLESLEALLQEAKGRLDLYQSKGSRVISLLPLLIKHGCCCYRCCSLISIIKVVVVSPHKNILRWIFLNNESTREACSYGGRVKAQVTTEVPVKVVKESKKQEEGIVVNKFKPKDPYTGRCLLNTRITGDDAPGETWHIVFTTQGEVPYREGQSIGVIPEGIDKNGKPHKLRLYSIASSAIGDFGDSKTVRAFPPLTSDLKPGDEAKITGPVGKEMLMPKDPNATIIMLATGTGIAPFRSFLWKMFFEEHEDYKFNGLAWLFLGVPTSSSLLYKEEFEKMKEKNPENFRLDFAVSREQTNDKGEKMYIQTRMAEYAQELWELLKKDNTFVYMCGLKGMEKGIDEIMVSIHFIFLFLENQTRIDWLEYKKQLKRSEQWNVEVY</sequence>
<keyword evidence="4" id="KW-0274">FAD</keyword>
<dbReference type="SUPFAM" id="SSF48371">
    <property type="entry name" value="ARM repeat"/>
    <property type="match status" value="1"/>
</dbReference>
<dbReference type="InterPro" id="IPR001433">
    <property type="entry name" value="OxRdtase_FAD/NAD-bd"/>
</dbReference>
<evidence type="ECO:0000256" key="4">
    <source>
        <dbReference type="ARBA" id="ARBA00022827"/>
    </source>
</evidence>
<keyword evidence="3" id="KW-0677">Repeat</keyword>
<keyword evidence="2" id="KW-0285">Flavoprotein</keyword>
<feature type="coiled-coil region" evidence="5">
    <location>
        <begin position="603"/>
        <end position="630"/>
    </location>
</feature>
<dbReference type="CDD" id="cd06208">
    <property type="entry name" value="CYPOR_like_FNR"/>
    <property type="match status" value="1"/>
</dbReference>
<dbReference type="InterPro" id="IPR016024">
    <property type="entry name" value="ARM-type_fold"/>
</dbReference>
<dbReference type="Pfam" id="PF00514">
    <property type="entry name" value="Arm"/>
    <property type="match status" value="1"/>
</dbReference>
<organism evidence="8 9">
    <name type="scientific">Brassica napus</name>
    <name type="common">Rape</name>
    <dbReference type="NCBI Taxonomy" id="3708"/>
    <lineage>
        <taxon>Eukaryota</taxon>
        <taxon>Viridiplantae</taxon>
        <taxon>Streptophyta</taxon>
        <taxon>Embryophyta</taxon>
        <taxon>Tracheophyta</taxon>
        <taxon>Spermatophyta</taxon>
        <taxon>Magnoliopsida</taxon>
        <taxon>eudicotyledons</taxon>
        <taxon>Gunneridae</taxon>
        <taxon>Pentapetalae</taxon>
        <taxon>rosids</taxon>
        <taxon>malvids</taxon>
        <taxon>Brassicales</taxon>
        <taxon>Brassicaceae</taxon>
        <taxon>Brassiceae</taxon>
        <taxon>Brassica</taxon>
    </lineage>
</organism>
<comment type="cofactor">
    <cofactor evidence="1">
        <name>FAD</name>
        <dbReference type="ChEBI" id="CHEBI:57692"/>
    </cofactor>
</comment>
<dbReference type="PROSITE" id="PS51384">
    <property type="entry name" value="FAD_FR"/>
    <property type="match status" value="1"/>
</dbReference>
<evidence type="ECO:0000256" key="3">
    <source>
        <dbReference type="ARBA" id="ARBA00022737"/>
    </source>
</evidence>
<reference evidence="8 9" key="1">
    <citation type="submission" date="2021-05" db="EMBL/GenBank/DDBJ databases">
        <title>Genome Assembly of Synthetic Allotetraploid Brassica napus Reveals Homoeologous Exchanges between Subgenomes.</title>
        <authorList>
            <person name="Davis J.T."/>
        </authorList>
    </citation>
    <scope>NUCLEOTIDE SEQUENCE [LARGE SCALE GENOMIC DNA]</scope>
    <source>
        <strain evidence="9">cv. Da-Ae</strain>
        <tissue evidence="8">Seedling</tissue>
    </source>
</reference>
<evidence type="ECO:0000313" key="9">
    <source>
        <dbReference type="Proteomes" id="UP000824890"/>
    </source>
</evidence>
<dbReference type="EMBL" id="JAGKQM010003078">
    <property type="protein sequence ID" value="KAH0833775.1"/>
    <property type="molecule type" value="Genomic_DNA"/>
</dbReference>
<dbReference type="PANTHER" id="PTHR46168">
    <property type="entry name" value="ARMADILLO REPEAT ONLY 4"/>
    <property type="match status" value="1"/>
</dbReference>
<evidence type="ECO:0000256" key="1">
    <source>
        <dbReference type="ARBA" id="ARBA00001974"/>
    </source>
</evidence>
<evidence type="ECO:0000313" key="8">
    <source>
        <dbReference type="EMBL" id="KAH0849972.1"/>
    </source>
</evidence>
<gene>
    <name evidence="7" type="ORF">HID58_092470</name>
    <name evidence="8" type="ORF">HID58_095909</name>
</gene>
<dbReference type="Gene3D" id="1.25.10.10">
    <property type="entry name" value="Leucine-rich Repeat Variant"/>
    <property type="match status" value="2"/>
</dbReference>
<dbReference type="Pfam" id="PF25055">
    <property type="entry name" value="DUF7792"/>
    <property type="match status" value="1"/>
</dbReference>
<dbReference type="PRINTS" id="PR00371">
    <property type="entry name" value="FPNCR"/>
</dbReference>
<dbReference type="InterPro" id="IPR000225">
    <property type="entry name" value="Armadillo"/>
</dbReference>
<dbReference type="InterPro" id="IPR011989">
    <property type="entry name" value="ARM-like"/>
</dbReference>
<dbReference type="InterPro" id="IPR017938">
    <property type="entry name" value="Riboflavin_synthase-like_b-brl"/>
</dbReference>
<feature type="domain" description="FAD-binding FR-type" evidence="6">
    <location>
        <begin position="721"/>
        <end position="851"/>
    </location>
</feature>
<dbReference type="InterPro" id="IPR056694">
    <property type="entry name" value="DUF7792"/>
</dbReference>
<evidence type="ECO:0000259" key="6">
    <source>
        <dbReference type="PROSITE" id="PS51384"/>
    </source>
</evidence>
<dbReference type="Gene3D" id="3.40.50.80">
    <property type="entry name" value="Nucleotide-binding domain of ferredoxin-NADP reductase (FNR) module"/>
    <property type="match status" value="1"/>
</dbReference>
<keyword evidence="5" id="KW-0175">Coiled coil</keyword>
<dbReference type="EMBL" id="JAGKQM010002224">
    <property type="protein sequence ID" value="KAH0849972.1"/>
    <property type="molecule type" value="Genomic_DNA"/>
</dbReference>